<dbReference type="PROSITE" id="PS51476">
    <property type="entry name" value="PROTEASOME_BETA_2"/>
    <property type="match status" value="1"/>
</dbReference>
<accession>A0ABR0I1U5</accession>
<keyword evidence="7" id="KW-1185">Reference proteome</keyword>
<dbReference type="PANTHER" id="PTHR32194">
    <property type="entry name" value="METALLOPROTEASE TLDD"/>
    <property type="match status" value="1"/>
</dbReference>
<dbReference type="Proteomes" id="UP001326199">
    <property type="component" value="Unassembled WGS sequence"/>
</dbReference>
<evidence type="ECO:0000256" key="5">
    <source>
        <dbReference type="SAM" id="MobiDB-lite"/>
    </source>
</evidence>
<comment type="function">
    <text evidence="4">Non-catalytic component of the proteasome.</text>
</comment>
<dbReference type="InterPro" id="IPR016295">
    <property type="entry name" value="Proteasome_beta4"/>
</dbReference>
<dbReference type="InterPro" id="IPR029055">
    <property type="entry name" value="Ntn_hydrolases_N"/>
</dbReference>
<comment type="caution">
    <text evidence="6">The sequence shown here is derived from an EMBL/GenBank/DDBJ whole genome shotgun (WGS) entry which is preliminary data.</text>
</comment>
<dbReference type="SUPFAM" id="SSF56235">
    <property type="entry name" value="N-terminal nucleophile aminohydrolases (Ntn hydrolases)"/>
    <property type="match status" value="1"/>
</dbReference>
<proteinExistence type="inferred from homology"/>
<keyword evidence="6" id="KW-0378">Hydrolase</keyword>
<evidence type="ECO:0000256" key="1">
    <source>
        <dbReference type="ARBA" id="ARBA00022490"/>
    </source>
</evidence>
<sequence length="275" mass="30682">MDHRPQAWGRPRDDVYGAYDASYLNNSGPRTVTQSPVVTGTSVIAIKYKDGVVMAADNLASYGSLARFTDVKRLRTFLDTTVIGFGGDVSDMQFLDRHLKELATDESYEVEPTLDDEDDEESSSSKPGHLNAANLFKYLQKLMYQRRNSFDPLWNQILVAGLDSDSKPFLASVDLRGTSFTSPSLATGFGAALAQPIMRKYAGTEEDAAKLTREQAVEVVKECMKVLFYRDARSLDRYSIAVVNKDGIELKEDEQLEKQSWAFAERIKGYGTQTV</sequence>
<comment type="similarity">
    <text evidence="4">Belongs to the peptidase T1B family.</text>
</comment>
<dbReference type="GO" id="GO:0000502">
    <property type="term" value="C:proteasome complex"/>
    <property type="evidence" value="ECO:0007669"/>
    <property type="project" value="UniProtKB-KW"/>
</dbReference>
<dbReference type="PANTHER" id="PTHR32194:SF6">
    <property type="entry name" value="PROTEASOME SUBUNIT BETA"/>
    <property type="match status" value="1"/>
</dbReference>
<dbReference type="RefSeq" id="XP_062771511.1">
    <property type="nucleotide sequence ID" value="XM_062908411.1"/>
</dbReference>
<name>A0ABR0I1U5_9PEZI</name>
<evidence type="ECO:0000313" key="7">
    <source>
        <dbReference type="Proteomes" id="UP001326199"/>
    </source>
</evidence>
<gene>
    <name evidence="6" type="primary">PRE4</name>
    <name evidence="6" type="ORF">QC763_118220</name>
</gene>
<dbReference type="PROSITE" id="PS00854">
    <property type="entry name" value="PROTEASOME_BETA_1"/>
    <property type="match status" value="1"/>
</dbReference>
<dbReference type="InterPro" id="IPR023333">
    <property type="entry name" value="Proteasome_suB-type"/>
</dbReference>
<evidence type="ECO:0000256" key="4">
    <source>
        <dbReference type="PIRNR" id="PIRNR001213"/>
    </source>
</evidence>
<organism evidence="6 7">
    <name type="scientific">Podospora pseudopauciseta</name>
    <dbReference type="NCBI Taxonomy" id="2093780"/>
    <lineage>
        <taxon>Eukaryota</taxon>
        <taxon>Fungi</taxon>
        <taxon>Dikarya</taxon>
        <taxon>Ascomycota</taxon>
        <taxon>Pezizomycotina</taxon>
        <taxon>Sordariomycetes</taxon>
        <taxon>Sordariomycetidae</taxon>
        <taxon>Sordariales</taxon>
        <taxon>Podosporaceae</taxon>
        <taxon>Podospora</taxon>
    </lineage>
</organism>
<dbReference type="GO" id="GO:0016787">
    <property type="term" value="F:hydrolase activity"/>
    <property type="evidence" value="ECO:0007669"/>
    <property type="project" value="UniProtKB-KW"/>
</dbReference>
<keyword evidence="3 4" id="KW-0539">Nucleus</keyword>
<dbReference type="CDD" id="cd03760">
    <property type="entry name" value="proteasome_beta_type_4"/>
    <property type="match status" value="1"/>
</dbReference>
<dbReference type="EMBL" id="JAFFHB010000001">
    <property type="protein sequence ID" value="KAK4674189.1"/>
    <property type="molecule type" value="Genomic_DNA"/>
</dbReference>
<dbReference type="InterPro" id="IPR001353">
    <property type="entry name" value="Proteasome_sua/b"/>
</dbReference>
<dbReference type="GeneID" id="87928754"/>
<protein>
    <recommendedName>
        <fullName evidence="4">Proteasome subunit beta</fullName>
    </recommendedName>
</protein>
<dbReference type="InterPro" id="IPR016050">
    <property type="entry name" value="Proteasome_bsu_CS"/>
</dbReference>
<keyword evidence="1 4" id="KW-0963">Cytoplasm</keyword>
<keyword evidence="2 4" id="KW-0647">Proteasome</keyword>
<dbReference type="Pfam" id="PF00227">
    <property type="entry name" value="Proteasome"/>
    <property type="match status" value="2"/>
</dbReference>
<feature type="region of interest" description="Disordered" evidence="5">
    <location>
        <begin position="106"/>
        <end position="128"/>
    </location>
</feature>
<comment type="subcellular location">
    <subcellularLocation>
        <location evidence="4">Cytoplasm</location>
    </subcellularLocation>
    <subcellularLocation>
        <location evidence="4">Nucleus</location>
    </subcellularLocation>
</comment>
<evidence type="ECO:0000313" key="6">
    <source>
        <dbReference type="EMBL" id="KAK4674189.1"/>
    </source>
</evidence>
<dbReference type="Gene3D" id="3.60.20.10">
    <property type="entry name" value="Glutamine Phosphoribosylpyrophosphate, subunit 1, domain 1"/>
    <property type="match status" value="1"/>
</dbReference>
<dbReference type="PIRSF" id="PIRSF001213">
    <property type="entry name" value="Psome_endopept_beta"/>
    <property type="match status" value="1"/>
</dbReference>
<reference evidence="6 7" key="1">
    <citation type="journal article" date="2023" name="bioRxiv">
        <title>High-quality genome assemblies of four members of thePodospora anserinaspecies complex.</title>
        <authorList>
            <person name="Ament-Velasquez S.L."/>
            <person name="Vogan A.A."/>
            <person name="Wallerman O."/>
            <person name="Hartmann F."/>
            <person name="Gautier V."/>
            <person name="Silar P."/>
            <person name="Giraud T."/>
            <person name="Johannesson H."/>
        </authorList>
    </citation>
    <scope>NUCLEOTIDE SEQUENCE [LARGE SCALE GENOMIC DNA]</scope>
    <source>
        <strain evidence="6 7">CBS 411.78</strain>
    </source>
</reference>
<feature type="compositionally biased region" description="Acidic residues" evidence="5">
    <location>
        <begin position="106"/>
        <end position="122"/>
    </location>
</feature>
<evidence type="ECO:0000256" key="3">
    <source>
        <dbReference type="ARBA" id="ARBA00023242"/>
    </source>
</evidence>
<evidence type="ECO:0000256" key="2">
    <source>
        <dbReference type="ARBA" id="ARBA00022942"/>
    </source>
</evidence>